<proteinExistence type="predicted"/>
<dbReference type="Proteomes" id="UP000289708">
    <property type="component" value="Unassembled WGS sequence"/>
</dbReference>
<evidence type="ECO:0000313" key="3">
    <source>
        <dbReference type="EMBL" id="RXF67113.1"/>
    </source>
</evidence>
<organism evidence="3 4">
    <name type="scientific">Hansschlegelia zhihuaiae</name>
    <dbReference type="NCBI Taxonomy" id="405005"/>
    <lineage>
        <taxon>Bacteria</taxon>
        <taxon>Pseudomonadati</taxon>
        <taxon>Pseudomonadota</taxon>
        <taxon>Alphaproteobacteria</taxon>
        <taxon>Hyphomicrobiales</taxon>
        <taxon>Methylopilaceae</taxon>
        <taxon>Hansschlegelia</taxon>
    </lineage>
</organism>
<evidence type="ECO:0000256" key="1">
    <source>
        <dbReference type="SAM" id="MobiDB-lite"/>
    </source>
</evidence>
<keyword evidence="2" id="KW-1133">Transmembrane helix</keyword>
<feature type="transmembrane region" description="Helical" evidence="2">
    <location>
        <begin position="62"/>
        <end position="87"/>
    </location>
</feature>
<evidence type="ECO:0000256" key="2">
    <source>
        <dbReference type="SAM" id="Phobius"/>
    </source>
</evidence>
<gene>
    <name evidence="3" type="ORF">EK403_21705</name>
</gene>
<keyword evidence="2" id="KW-0812">Transmembrane</keyword>
<sequence length="156" mass="16598">MAIKKTHIAGKVAVYLAVFVTLALNIYIAYKLFASGYTTIFDQFGNPITVEKQAQIVDYKDFISIMLTGLAIMVTILGIGLAVAGVWGYANIKEEAIAAAREAAVSPARDAAREVAEPIAARTALEVFGLDSTSPDQNENKDNDPEGVAEAMGEEG</sequence>
<name>A0A4Q0M304_9HYPH</name>
<dbReference type="EMBL" id="RYFI01000037">
    <property type="protein sequence ID" value="RXF67113.1"/>
    <property type="molecule type" value="Genomic_DNA"/>
</dbReference>
<dbReference type="RefSeq" id="WP_128779541.1">
    <property type="nucleotide sequence ID" value="NZ_RYFI01000037.1"/>
</dbReference>
<protein>
    <submittedName>
        <fullName evidence="3">Uncharacterized protein</fullName>
    </submittedName>
</protein>
<reference evidence="3 4" key="1">
    <citation type="submission" date="2018-12" db="EMBL/GenBank/DDBJ databases">
        <title>bacterium Hansschlegelia zhihuaiae S113.</title>
        <authorList>
            <person name="He J."/>
        </authorList>
    </citation>
    <scope>NUCLEOTIDE SEQUENCE [LARGE SCALE GENOMIC DNA]</scope>
    <source>
        <strain evidence="3 4">S 113</strain>
    </source>
</reference>
<accession>A0A4Q0M304</accession>
<feature type="region of interest" description="Disordered" evidence="1">
    <location>
        <begin position="128"/>
        <end position="156"/>
    </location>
</feature>
<keyword evidence="2" id="KW-0472">Membrane</keyword>
<feature type="transmembrane region" description="Helical" evidence="2">
    <location>
        <begin position="12"/>
        <end position="30"/>
    </location>
</feature>
<keyword evidence="4" id="KW-1185">Reference proteome</keyword>
<comment type="caution">
    <text evidence="3">The sequence shown here is derived from an EMBL/GenBank/DDBJ whole genome shotgun (WGS) entry which is preliminary data.</text>
</comment>
<evidence type="ECO:0000313" key="4">
    <source>
        <dbReference type="Proteomes" id="UP000289708"/>
    </source>
</evidence>
<dbReference type="AlphaFoldDB" id="A0A4Q0M304"/>